<evidence type="ECO:0000313" key="1">
    <source>
        <dbReference type="EMBL" id="BDE05066.1"/>
    </source>
</evidence>
<protein>
    <submittedName>
        <fullName evidence="1">Uncharacterized protein</fullName>
    </submittedName>
</protein>
<reference evidence="1 2" key="1">
    <citation type="journal article" date="2022" name="ISME Commun">
        <title>Vulcanimicrobium alpinus gen. nov. sp. nov., the first cultivated representative of the candidate phylum 'Eremiobacterota', is a metabolically versatile aerobic anoxygenic phototroph.</title>
        <authorList>
            <person name="Yabe S."/>
            <person name="Muto K."/>
            <person name="Abe K."/>
            <person name="Yokota A."/>
            <person name="Staudigel H."/>
            <person name="Tebo B.M."/>
        </authorList>
    </citation>
    <scope>NUCLEOTIDE SEQUENCE [LARGE SCALE GENOMIC DNA]</scope>
    <source>
        <strain evidence="1 2">WC8-2</strain>
    </source>
</reference>
<gene>
    <name evidence="1" type="ORF">WPS_03420</name>
</gene>
<dbReference type="KEGG" id="vab:WPS_03420"/>
<name>A0AAN2C8K0_UNVUL</name>
<dbReference type="AlphaFoldDB" id="A0AAN2C8K0"/>
<sequence>MLGAYRRFRNDETFRAEHEHALYEMLVRYPELTRRGVTGVEEQLAGIDENASPPSSRTWNVGMTAPEEQAYCEWFASHLYLGAGAWIELGTFLGSLTIPSALGLAANPRRAVRNRRIRAFDLFQWDAVMTASVKGTPFEGRCTEGESYEDLYRATIADVADRVEVHQADLVWYRYDGEPIEFLMVDVMKHEYLVANVLGQFFGHVLPGIGHVFHQDYLHFYEGWITLSMYRLRDYFTPVCEVGAAVAFRCEEQPPNASLTFPLDSKKIDAAWIDEAFAWSRSVISEQHHHEVAATHVMTLVHANRLEDAARAYHAGAARYPGSYSFAWMTDYLKTDRNLVF</sequence>
<dbReference type="EMBL" id="AP025523">
    <property type="protein sequence ID" value="BDE05066.1"/>
    <property type="molecule type" value="Genomic_DNA"/>
</dbReference>
<keyword evidence="2" id="KW-1185">Reference proteome</keyword>
<accession>A0AAN2C8K0</accession>
<organism evidence="1 2">
    <name type="scientific">Vulcanimicrobium alpinum</name>
    <dbReference type="NCBI Taxonomy" id="3016050"/>
    <lineage>
        <taxon>Bacteria</taxon>
        <taxon>Bacillati</taxon>
        <taxon>Vulcanimicrobiota</taxon>
        <taxon>Vulcanimicrobiia</taxon>
        <taxon>Vulcanimicrobiales</taxon>
        <taxon>Vulcanimicrobiaceae</taxon>
        <taxon>Vulcanimicrobium</taxon>
    </lineage>
</organism>
<evidence type="ECO:0000313" key="2">
    <source>
        <dbReference type="Proteomes" id="UP001317532"/>
    </source>
</evidence>
<dbReference type="Proteomes" id="UP001317532">
    <property type="component" value="Chromosome"/>
</dbReference>
<proteinExistence type="predicted"/>